<dbReference type="Gene3D" id="3.10.310.30">
    <property type="match status" value="1"/>
</dbReference>
<feature type="domain" description="RecJ OB" evidence="8">
    <location>
        <begin position="456"/>
        <end position="563"/>
    </location>
</feature>
<dbReference type="SUPFAM" id="SSF64182">
    <property type="entry name" value="DHH phosphoesterases"/>
    <property type="match status" value="1"/>
</dbReference>
<proteinExistence type="inferred from homology"/>
<dbReference type="InterPro" id="IPR041122">
    <property type="entry name" value="RecJ_OB"/>
</dbReference>
<dbReference type="GO" id="GO:0008409">
    <property type="term" value="F:5'-3' exonuclease activity"/>
    <property type="evidence" value="ECO:0007669"/>
    <property type="project" value="InterPro"/>
</dbReference>
<organism evidence="9">
    <name type="scientific">marine metagenome</name>
    <dbReference type="NCBI Taxonomy" id="408172"/>
    <lineage>
        <taxon>unclassified sequences</taxon>
        <taxon>metagenomes</taxon>
        <taxon>ecological metagenomes</taxon>
    </lineage>
</organism>
<sequence length="570" mass="63528">MSQRWIISEPSEHTEELMSLINVPRIIAQILLNRGVLTFEEARHFLKPTLDDLHDPFMMQDMDAAIDRIVQAIDQDESIMVFGDYDVDGTTATTLLYVVLRTLTQHVSYYIPNRLDEGYGLSDRGMEVAKERDVTLIISVDCGITANREIDLARETGIDVIVVDHHVPGETLPDGVAVLNPKRSDCRYPFKELCGVGLAYKVSQALAHRLELHPEIIDSHLDLVALGTTADIVPLQDENRVLTKFGLATLHQTNKVGLQALIRAAGMKEKELSTGQVVFGLAPRINAAGRMGDANRVVQLLTTEDFGEAEALAEELNSENSRRRHQDASAFEQAKQLVENDPFLREADGIVLASDQWHPGIIGIVASRIVETFSRPTVIIAINGESGRGSGRTMGDFQLYDALKDCDDLLEQFGGHHHAAGLSIRTDRISDFKKRFHDVVSRKSMPLDFIPTLPVETEIEFEEVTPRLMRLLKMLAPFGPENRHPVMVSRELSLVGQPNVIGNDKRHLKFKVRQGSHVLEAIAFGMAEYADQLRAQPDQVNLAYAIEENTWNGKTTIQLRVKDIKVGDSA</sequence>
<dbReference type="InterPro" id="IPR001667">
    <property type="entry name" value="DDH_dom"/>
</dbReference>
<evidence type="ECO:0000256" key="1">
    <source>
        <dbReference type="ARBA" id="ARBA00005915"/>
    </source>
</evidence>
<dbReference type="Pfam" id="PF17768">
    <property type="entry name" value="RecJ_OB"/>
    <property type="match status" value="1"/>
</dbReference>
<evidence type="ECO:0000256" key="4">
    <source>
        <dbReference type="ARBA" id="ARBA00022801"/>
    </source>
</evidence>
<evidence type="ECO:0000259" key="8">
    <source>
        <dbReference type="Pfam" id="PF17768"/>
    </source>
</evidence>
<name>A0A382BZ91_9ZZZZ</name>
<evidence type="ECO:0000259" key="6">
    <source>
        <dbReference type="Pfam" id="PF01368"/>
    </source>
</evidence>
<dbReference type="NCBIfam" id="TIGR00644">
    <property type="entry name" value="recJ"/>
    <property type="match status" value="1"/>
</dbReference>
<dbReference type="GO" id="GO:0006310">
    <property type="term" value="P:DNA recombination"/>
    <property type="evidence" value="ECO:0007669"/>
    <property type="project" value="InterPro"/>
</dbReference>
<dbReference type="InterPro" id="IPR051673">
    <property type="entry name" value="SSDNA_exonuclease_RecJ"/>
</dbReference>
<dbReference type="InterPro" id="IPR038763">
    <property type="entry name" value="DHH_sf"/>
</dbReference>
<accession>A0A382BZ91</accession>
<keyword evidence="5" id="KW-0269">Exonuclease</keyword>
<gene>
    <name evidence="9" type="ORF">METZ01_LOCUS171984</name>
</gene>
<evidence type="ECO:0000313" key="9">
    <source>
        <dbReference type="EMBL" id="SVB19130.1"/>
    </source>
</evidence>
<keyword evidence="4" id="KW-0378">Hydrolase</keyword>
<evidence type="ECO:0000256" key="2">
    <source>
        <dbReference type="ARBA" id="ARBA00019841"/>
    </source>
</evidence>
<keyword evidence="3" id="KW-0540">Nuclease</keyword>
<dbReference type="Gene3D" id="3.90.1640.30">
    <property type="match status" value="1"/>
</dbReference>
<dbReference type="Pfam" id="PF02272">
    <property type="entry name" value="DHHA1"/>
    <property type="match status" value="1"/>
</dbReference>
<comment type="similarity">
    <text evidence="1">Belongs to the RecJ family.</text>
</comment>
<evidence type="ECO:0000256" key="5">
    <source>
        <dbReference type="ARBA" id="ARBA00022839"/>
    </source>
</evidence>
<protein>
    <recommendedName>
        <fullName evidence="2">Single-stranded-DNA-specific exonuclease RecJ</fullName>
    </recommendedName>
</protein>
<dbReference type="EMBL" id="UINC01032075">
    <property type="protein sequence ID" value="SVB19130.1"/>
    <property type="molecule type" value="Genomic_DNA"/>
</dbReference>
<dbReference type="GO" id="GO:0006281">
    <property type="term" value="P:DNA repair"/>
    <property type="evidence" value="ECO:0007669"/>
    <property type="project" value="InterPro"/>
</dbReference>
<reference evidence="9" key="1">
    <citation type="submission" date="2018-05" db="EMBL/GenBank/DDBJ databases">
        <authorList>
            <person name="Lanie J.A."/>
            <person name="Ng W.-L."/>
            <person name="Kazmierczak K.M."/>
            <person name="Andrzejewski T.M."/>
            <person name="Davidsen T.M."/>
            <person name="Wayne K.J."/>
            <person name="Tettelin H."/>
            <person name="Glass J.I."/>
            <person name="Rusch D."/>
            <person name="Podicherti R."/>
            <person name="Tsui H.-C.T."/>
            <person name="Winkler M.E."/>
        </authorList>
    </citation>
    <scope>NUCLEOTIDE SEQUENCE</scope>
</reference>
<evidence type="ECO:0000256" key="3">
    <source>
        <dbReference type="ARBA" id="ARBA00022722"/>
    </source>
</evidence>
<dbReference type="Pfam" id="PF01368">
    <property type="entry name" value="DHH"/>
    <property type="match status" value="1"/>
</dbReference>
<dbReference type="AlphaFoldDB" id="A0A382BZ91"/>
<dbReference type="InterPro" id="IPR004610">
    <property type="entry name" value="RecJ"/>
</dbReference>
<feature type="domain" description="DHHA1" evidence="7">
    <location>
        <begin position="351"/>
        <end position="441"/>
    </location>
</feature>
<feature type="domain" description="DDH" evidence="6">
    <location>
        <begin position="79"/>
        <end position="228"/>
    </location>
</feature>
<dbReference type="PANTHER" id="PTHR30255:SF2">
    <property type="entry name" value="SINGLE-STRANDED-DNA-SPECIFIC EXONUCLEASE RECJ"/>
    <property type="match status" value="1"/>
</dbReference>
<dbReference type="PANTHER" id="PTHR30255">
    <property type="entry name" value="SINGLE-STRANDED-DNA-SPECIFIC EXONUCLEASE RECJ"/>
    <property type="match status" value="1"/>
</dbReference>
<dbReference type="GO" id="GO:0003676">
    <property type="term" value="F:nucleic acid binding"/>
    <property type="evidence" value="ECO:0007669"/>
    <property type="project" value="InterPro"/>
</dbReference>
<evidence type="ECO:0000259" key="7">
    <source>
        <dbReference type="Pfam" id="PF02272"/>
    </source>
</evidence>
<dbReference type="InterPro" id="IPR003156">
    <property type="entry name" value="DHHA1_dom"/>
</dbReference>